<feature type="region of interest" description="Disordered" evidence="1">
    <location>
        <begin position="1"/>
        <end position="21"/>
    </location>
</feature>
<comment type="caution">
    <text evidence="2">The sequence shown here is derived from an EMBL/GenBank/DDBJ whole genome shotgun (WGS) entry which is preliminary data.</text>
</comment>
<evidence type="ECO:0000313" key="3">
    <source>
        <dbReference type="Proteomes" id="UP000324222"/>
    </source>
</evidence>
<gene>
    <name evidence="2" type="ORF">E2C01_031761</name>
</gene>
<proteinExistence type="predicted"/>
<accession>A0A5B7EXS8</accession>
<sequence length="99" mass="11254">MSPYTPEDFEKNSPRRQTYKSPYLQVNEKDMGISCIEEGCDGCGLVVGKVKGIGCRGEYMVETRKKDEGKWVKDREGVGVMKGNEEGKDVRKGKEWCKR</sequence>
<dbReference type="Proteomes" id="UP000324222">
    <property type="component" value="Unassembled WGS sequence"/>
</dbReference>
<organism evidence="2 3">
    <name type="scientific">Portunus trituberculatus</name>
    <name type="common">Swimming crab</name>
    <name type="synonym">Neptunus trituberculatus</name>
    <dbReference type="NCBI Taxonomy" id="210409"/>
    <lineage>
        <taxon>Eukaryota</taxon>
        <taxon>Metazoa</taxon>
        <taxon>Ecdysozoa</taxon>
        <taxon>Arthropoda</taxon>
        <taxon>Crustacea</taxon>
        <taxon>Multicrustacea</taxon>
        <taxon>Malacostraca</taxon>
        <taxon>Eumalacostraca</taxon>
        <taxon>Eucarida</taxon>
        <taxon>Decapoda</taxon>
        <taxon>Pleocyemata</taxon>
        <taxon>Brachyura</taxon>
        <taxon>Eubrachyura</taxon>
        <taxon>Portunoidea</taxon>
        <taxon>Portunidae</taxon>
        <taxon>Portuninae</taxon>
        <taxon>Portunus</taxon>
    </lineage>
</organism>
<keyword evidence="3" id="KW-1185">Reference proteome</keyword>
<dbReference type="EMBL" id="VSRR010004022">
    <property type="protein sequence ID" value="MPC38255.1"/>
    <property type="molecule type" value="Genomic_DNA"/>
</dbReference>
<name>A0A5B7EXS8_PORTR</name>
<reference evidence="2 3" key="1">
    <citation type="submission" date="2019-05" db="EMBL/GenBank/DDBJ databases">
        <title>Another draft genome of Portunus trituberculatus and its Hox gene families provides insights of decapod evolution.</title>
        <authorList>
            <person name="Jeong J.-H."/>
            <person name="Song I."/>
            <person name="Kim S."/>
            <person name="Choi T."/>
            <person name="Kim D."/>
            <person name="Ryu S."/>
            <person name="Kim W."/>
        </authorList>
    </citation>
    <scope>NUCLEOTIDE SEQUENCE [LARGE SCALE GENOMIC DNA]</scope>
    <source>
        <tissue evidence="2">Muscle</tissue>
    </source>
</reference>
<dbReference type="AlphaFoldDB" id="A0A5B7EXS8"/>
<evidence type="ECO:0000313" key="2">
    <source>
        <dbReference type="EMBL" id="MPC38255.1"/>
    </source>
</evidence>
<evidence type="ECO:0000256" key="1">
    <source>
        <dbReference type="SAM" id="MobiDB-lite"/>
    </source>
</evidence>
<protein>
    <submittedName>
        <fullName evidence="2">Uncharacterized protein</fullName>
    </submittedName>
</protein>